<keyword evidence="2" id="KW-1185">Reference proteome</keyword>
<sequence length="93" mass="10552">MELEGWQGDLMNLSGGDPKEPLGPKTHWDHVLEETVWLSKIRFLRASNLSMQKHDVLQIPCLGSKPREAVWEVSQVHGTELAMFLVEKSVSLE</sequence>
<organism evidence="1 2">
    <name type="scientific">Vaccinium darrowii</name>
    <dbReference type="NCBI Taxonomy" id="229202"/>
    <lineage>
        <taxon>Eukaryota</taxon>
        <taxon>Viridiplantae</taxon>
        <taxon>Streptophyta</taxon>
        <taxon>Embryophyta</taxon>
        <taxon>Tracheophyta</taxon>
        <taxon>Spermatophyta</taxon>
        <taxon>Magnoliopsida</taxon>
        <taxon>eudicotyledons</taxon>
        <taxon>Gunneridae</taxon>
        <taxon>Pentapetalae</taxon>
        <taxon>asterids</taxon>
        <taxon>Ericales</taxon>
        <taxon>Ericaceae</taxon>
        <taxon>Vaccinioideae</taxon>
        <taxon>Vaccinieae</taxon>
        <taxon>Vaccinium</taxon>
    </lineage>
</organism>
<name>A0ACB7ZB83_9ERIC</name>
<evidence type="ECO:0000313" key="2">
    <source>
        <dbReference type="Proteomes" id="UP000828048"/>
    </source>
</evidence>
<comment type="caution">
    <text evidence="1">The sequence shown here is derived from an EMBL/GenBank/DDBJ whole genome shotgun (WGS) entry which is preliminary data.</text>
</comment>
<accession>A0ACB7ZB83</accession>
<proteinExistence type="predicted"/>
<dbReference type="EMBL" id="CM037162">
    <property type="protein sequence ID" value="KAH7863099.1"/>
    <property type="molecule type" value="Genomic_DNA"/>
</dbReference>
<reference evidence="1 2" key="1">
    <citation type="journal article" date="2021" name="Hortic Res">
        <title>High-quality reference genome and annotation aids understanding of berry development for evergreen blueberry (Vaccinium darrowii).</title>
        <authorList>
            <person name="Yu J."/>
            <person name="Hulse-Kemp A.M."/>
            <person name="Babiker E."/>
            <person name="Staton M."/>
        </authorList>
    </citation>
    <scope>NUCLEOTIDE SEQUENCE [LARGE SCALE GENOMIC DNA]</scope>
    <source>
        <strain evidence="2">cv. NJ 8807/NJ 8810</strain>
        <tissue evidence="1">Young leaf</tissue>
    </source>
</reference>
<protein>
    <submittedName>
        <fullName evidence="1">Uncharacterized protein</fullName>
    </submittedName>
</protein>
<gene>
    <name evidence="1" type="ORF">Vadar_013323</name>
</gene>
<dbReference type="Proteomes" id="UP000828048">
    <property type="component" value="Chromosome 12"/>
</dbReference>
<evidence type="ECO:0000313" key="1">
    <source>
        <dbReference type="EMBL" id="KAH7863099.1"/>
    </source>
</evidence>